<sequence length="257" mass="27432">MSIAVTLDTVLSRVRVVGAGLSAGPAHFQKSLNDGLTWTTLRGGEAVTVVSGDARADDYEFTPGVEHVYRIDDGTDLWDFTFTPAQTAVWLKSITRPFLNRAVSVVGHGDITLPARNGIFAVIGRSNPVAVTDVRLARQFQMTVKADSISDADAIELVLASGDPLYIQAPADSRDIPGGYVVVGDAVRRRFGHVSARRWFDLPCTVVAAPGAGVVGSTVTWESLLLEFGSWADVLTEFGTWADVAEYVASPSVVVVP</sequence>
<protein>
    <recommendedName>
        <fullName evidence="3">Minor tail protein</fullName>
    </recommendedName>
</protein>
<dbReference type="EMBL" id="JAMQOL010000031">
    <property type="protein sequence ID" value="MCM4080406.1"/>
    <property type="molecule type" value="Genomic_DNA"/>
</dbReference>
<keyword evidence="2" id="KW-1185">Reference proteome</keyword>
<organism evidence="1 2">
    <name type="scientific">Paractinoplanes hotanensis</name>
    <dbReference type="NCBI Taxonomy" id="2906497"/>
    <lineage>
        <taxon>Bacteria</taxon>
        <taxon>Bacillati</taxon>
        <taxon>Actinomycetota</taxon>
        <taxon>Actinomycetes</taxon>
        <taxon>Micromonosporales</taxon>
        <taxon>Micromonosporaceae</taxon>
        <taxon>Paractinoplanes</taxon>
    </lineage>
</organism>
<evidence type="ECO:0000313" key="1">
    <source>
        <dbReference type="EMBL" id="MCM4080406.1"/>
    </source>
</evidence>
<gene>
    <name evidence="1" type="ORF">LXN57_22755</name>
</gene>
<dbReference type="Proteomes" id="UP001523216">
    <property type="component" value="Unassembled WGS sequence"/>
</dbReference>
<accession>A0ABT0Y2Y0</accession>
<name>A0ABT0Y2Y0_9ACTN</name>
<reference evidence="1 2" key="1">
    <citation type="submission" date="2022-06" db="EMBL/GenBank/DDBJ databases">
        <title>Actinoplanes abujensis sp. nov., isolated from Nigerian arid soil.</title>
        <authorList>
            <person name="Ding P."/>
        </authorList>
    </citation>
    <scope>NUCLEOTIDE SEQUENCE [LARGE SCALE GENOMIC DNA]</scope>
    <source>
        <strain evidence="2">TRM88002</strain>
    </source>
</reference>
<comment type="caution">
    <text evidence="1">The sequence shown here is derived from an EMBL/GenBank/DDBJ whole genome shotgun (WGS) entry which is preliminary data.</text>
</comment>
<evidence type="ECO:0000313" key="2">
    <source>
        <dbReference type="Proteomes" id="UP001523216"/>
    </source>
</evidence>
<proteinExistence type="predicted"/>
<dbReference type="RefSeq" id="WP_251800196.1">
    <property type="nucleotide sequence ID" value="NZ_JAMQOL010000031.1"/>
</dbReference>
<evidence type="ECO:0008006" key="3">
    <source>
        <dbReference type="Google" id="ProtNLM"/>
    </source>
</evidence>